<organism evidence="1 2">
    <name type="scientific">Ruminococcus albus SY3</name>
    <dbReference type="NCBI Taxonomy" id="1341156"/>
    <lineage>
        <taxon>Bacteria</taxon>
        <taxon>Bacillati</taxon>
        <taxon>Bacillota</taxon>
        <taxon>Clostridia</taxon>
        <taxon>Eubacteriales</taxon>
        <taxon>Oscillospiraceae</taxon>
        <taxon>Ruminococcus</taxon>
    </lineage>
</organism>
<name>A0A011V5Z5_RUMAL</name>
<reference evidence="1 2" key="1">
    <citation type="submission" date="2013-06" db="EMBL/GenBank/DDBJ databases">
        <title>Rumen cellulosomics: divergent fiber-degrading strategies revealed by comparative genome-wide analysis of six Ruminococcal strains.</title>
        <authorList>
            <person name="Dassa B."/>
            <person name="Borovok I."/>
            <person name="Lamed R."/>
            <person name="Flint H."/>
            <person name="Yeoman C.J."/>
            <person name="White B."/>
            <person name="Bayer E.A."/>
        </authorList>
    </citation>
    <scope>NUCLEOTIDE SEQUENCE [LARGE SCALE GENOMIC DNA]</scope>
    <source>
        <strain evidence="1 2">SY3</strain>
    </source>
</reference>
<dbReference type="OrthoDB" id="1820892at2"/>
<dbReference type="AlphaFoldDB" id="A0A011V5Z5"/>
<gene>
    <name evidence="1" type="ORF">RASY3_01485</name>
</gene>
<comment type="caution">
    <text evidence="1">The sequence shown here is derived from an EMBL/GenBank/DDBJ whole genome shotgun (WGS) entry which is preliminary data.</text>
</comment>
<accession>A0A011V5Z5</accession>
<dbReference type="RefSeq" id="WP_037284511.1">
    <property type="nucleotide sequence ID" value="NZ_JEOB01000001.1"/>
</dbReference>
<keyword evidence="2" id="KW-1185">Reference proteome</keyword>
<sequence>MTNRKIKDYPKNVILHRCILENWRNLARIMLTLNRLYPKQFYPKKMQEWLEGYADNCREMDKLEAVDAYDYKMAEWCEEYGIDTTWCIAFVKRNSPSIKIPMNIEVLANNIKLALVQTCSEFGIGDKRLGEIKAALEEKQPTEPEHELTKFGIEFEPMTVGQLDYRKLLPQKQKKASYTDIKRGYEGLAKLKAYQEDVRGGSQ</sequence>
<dbReference type="EMBL" id="JEOB01000001">
    <property type="protein sequence ID" value="EXM40942.1"/>
    <property type="molecule type" value="Genomic_DNA"/>
</dbReference>
<evidence type="ECO:0000313" key="2">
    <source>
        <dbReference type="Proteomes" id="UP000021369"/>
    </source>
</evidence>
<evidence type="ECO:0000313" key="1">
    <source>
        <dbReference type="EMBL" id="EXM40942.1"/>
    </source>
</evidence>
<dbReference type="PATRIC" id="fig|1341156.4.peg.22"/>
<proteinExistence type="predicted"/>
<protein>
    <submittedName>
        <fullName evidence="1">Uncharacterized protein</fullName>
    </submittedName>
</protein>
<dbReference type="Proteomes" id="UP000021369">
    <property type="component" value="Unassembled WGS sequence"/>
</dbReference>